<dbReference type="EMBL" id="HBIV01036798">
    <property type="protein sequence ID" value="CAE0674448.1"/>
    <property type="molecule type" value="Transcribed_RNA"/>
</dbReference>
<dbReference type="Pfam" id="PF22629">
    <property type="entry name" value="ACT_AHAS_ss"/>
    <property type="match status" value="1"/>
</dbReference>
<dbReference type="UniPathway" id="UPA00047">
    <property type="reaction ID" value="UER00055"/>
</dbReference>
<dbReference type="FunFam" id="3.30.70.260:FF:000001">
    <property type="entry name" value="Acetolactate synthase, small subunit"/>
    <property type="match status" value="1"/>
</dbReference>
<proteinExistence type="inferred from homology"/>
<evidence type="ECO:0000256" key="1">
    <source>
        <dbReference type="ARBA" id="ARBA00004974"/>
    </source>
</evidence>
<dbReference type="SUPFAM" id="SSF55021">
    <property type="entry name" value="ACT-like"/>
    <property type="match status" value="2"/>
</dbReference>
<evidence type="ECO:0000256" key="3">
    <source>
        <dbReference type="ARBA" id="ARBA00006341"/>
    </source>
</evidence>
<accession>A0A7S3Z7K7</accession>
<dbReference type="GO" id="GO:0009097">
    <property type="term" value="P:isoleucine biosynthetic process"/>
    <property type="evidence" value="ECO:0007669"/>
    <property type="project" value="UniProtKB-UniPathway"/>
</dbReference>
<dbReference type="InterPro" id="IPR019455">
    <property type="entry name" value="Acetolactate_synth_ssu_C"/>
</dbReference>
<dbReference type="Pfam" id="PF10369">
    <property type="entry name" value="ALS_ss_C"/>
    <property type="match status" value="1"/>
</dbReference>
<protein>
    <recommendedName>
        <fullName evidence="6">ACT domain-containing protein</fullName>
    </recommendedName>
</protein>
<evidence type="ECO:0000256" key="5">
    <source>
        <dbReference type="ARBA" id="ARBA00023304"/>
    </source>
</evidence>
<dbReference type="NCBIfam" id="NF008864">
    <property type="entry name" value="PRK11895.1"/>
    <property type="match status" value="1"/>
</dbReference>
<dbReference type="InterPro" id="IPR045865">
    <property type="entry name" value="ACT-like_dom_sf"/>
</dbReference>
<evidence type="ECO:0000313" key="7">
    <source>
        <dbReference type="EMBL" id="CAE0674448.1"/>
    </source>
</evidence>
<gene>
    <name evidence="7" type="ORF">LGLO00237_LOCUS26222</name>
</gene>
<dbReference type="InterPro" id="IPR039557">
    <property type="entry name" value="AHAS_ACT"/>
</dbReference>
<organism evidence="7">
    <name type="scientific">Lotharella globosa</name>
    <dbReference type="NCBI Taxonomy" id="91324"/>
    <lineage>
        <taxon>Eukaryota</taxon>
        <taxon>Sar</taxon>
        <taxon>Rhizaria</taxon>
        <taxon>Cercozoa</taxon>
        <taxon>Chlorarachniophyceae</taxon>
        <taxon>Lotharella</taxon>
    </lineage>
</organism>
<dbReference type="GO" id="GO:1990610">
    <property type="term" value="F:acetolactate synthase regulator activity"/>
    <property type="evidence" value="ECO:0007669"/>
    <property type="project" value="InterPro"/>
</dbReference>
<dbReference type="NCBIfam" id="TIGR00119">
    <property type="entry name" value="acolac_sm"/>
    <property type="match status" value="1"/>
</dbReference>
<comment type="pathway">
    <text evidence="1">Amino-acid biosynthesis; L-isoleucine biosynthesis; L-isoleucine from 2-oxobutanoate: step 1/4.</text>
</comment>
<dbReference type="PANTHER" id="PTHR31242:SF2">
    <property type="entry name" value="ACETOLACTATE SYNTHASE SMALL SUBUNIT, MITOCHONDRIAL"/>
    <property type="match status" value="1"/>
</dbReference>
<dbReference type="InterPro" id="IPR002912">
    <property type="entry name" value="ACT_dom"/>
</dbReference>
<dbReference type="Gene3D" id="3.30.70.1150">
    <property type="entry name" value="ACT-like. Chain A, domain 2"/>
    <property type="match status" value="1"/>
</dbReference>
<evidence type="ECO:0000259" key="6">
    <source>
        <dbReference type="PROSITE" id="PS51671"/>
    </source>
</evidence>
<evidence type="ECO:0000256" key="4">
    <source>
        <dbReference type="ARBA" id="ARBA00022605"/>
    </source>
</evidence>
<dbReference type="GO" id="GO:0042645">
    <property type="term" value="C:mitochondrial nucleoid"/>
    <property type="evidence" value="ECO:0007669"/>
    <property type="project" value="TreeGrafter"/>
</dbReference>
<comment type="pathway">
    <text evidence="2">Amino-acid biosynthesis; L-valine biosynthesis; L-valine from pyruvate: step 1/4.</text>
</comment>
<name>A0A7S3Z7K7_9EUKA</name>
<sequence>MRRFVPSLLRAAQRKKISPLSSTLTKSLRAFSSLNDPTMLDPDYEYERLRTNVTTPEDAVNNILYNTPAVKRGPVQRRTICALVNNHPGVLVQVTGVLAARGFNINSLVVATTEVPDLSRMTITLNVKKGSNVSQAIKQLEGLVEVWAVLDYSETAVVERELLLIKMAHHPPGDDGSEDEVDQKMKRHAHRAAIKSLAEVFKAEVVDVGSQDLTIQLCGKSSRIDNFVKLMKPFGIVESSRSGAMAVPRSRISFEVESEDLKIEEDGVDVTMLPPG</sequence>
<dbReference type="UniPathway" id="UPA00049">
    <property type="reaction ID" value="UER00059"/>
</dbReference>
<keyword evidence="5" id="KW-0100">Branched-chain amino acid biosynthesis</keyword>
<dbReference type="CDD" id="cd04878">
    <property type="entry name" value="ACT_AHAS"/>
    <property type="match status" value="1"/>
</dbReference>
<dbReference type="AlphaFoldDB" id="A0A7S3Z7K7"/>
<dbReference type="Gene3D" id="3.30.70.260">
    <property type="match status" value="1"/>
</dbReference>
<dbReference type="InterPro" id="IPR004789">
    <property type="entry name" value="Acetalactate_synth_ssu"/>
</dbReference>
<dbReference type="GO" id="GO:0009099">
    <property type="term" value="P:L-valine biosynthetic process"/>
    <property type="evidence" value="ECO:0007669"/>
    <property type="project" value="UniProtKB-UniPathway"/>
</dbReference>
<dbReference type="GO" id="GO:0005948">
    <property type="term" value="C:acetolactate synthase complex"/>
    <property type="evidence" value="ECO:0007669"/>
    <property type="project" value="TreeGrafter"/>
</dbReference>
<comment type="similarity">
    <text evidence="3">Belongs to the acetolactate synthase small subunit family.</text>
</comment>
<dbReference type="InterPro" id="IPR054480">
    <property type="entry name" value="AHAS_small-like_ACT"/>
</dbReference>
<dbReference type="InterPro" id="IPR027271">
    <property type="entry name" value="Acetolactate_synth/TF_NikR_C"/>
</dbReference>
<feature type="domain" description="ACT" evidence="6">
    <location>
        <begin position="79"/>
        <end position="153"/>
    </location>
</feature>
<keyword evidence="4" id="KW-0028">Amino-acid biosynthesis</keyword>
<reference evidence="7" key="1">
    <citation type="submission" date="2021-01" db="EMBL/GenBank/DDBJ databases">
        <authorList>
            <person name="Corre E."/>
            <person name="Pelletier E."/>
            <person name="Niang G."/>
            <person name="Scheremetjew M."/>
            <person name="Finn R."/>
            <person name="Kale V."/>
            <person name="Holt S."/>
            <person name="Cochrane G."/>
            <person name="Meng A."/>
            <person name="Brown T."/>
            <person name="Cohen L."/>
        </authorList>
    </citation>
    <scope>NUCLEOTIDE SEQUENCE</scope>
    <source>
        <strain evidence="7">CCCM811</strain>
    </source>
</reference>
<dbReference type="PROSITE" id="PS51671">
    <property type="entry name" value="ACT"/>
    <property type="match status" value="1"/>
</dbReference>
<dbReference type="PANTHER" id="PTHR31242">
    <property type="entry name" value="ACETOLACTATE SYNTHASE SMALL SUBUNIT, MITOCHONDRIAL"/>
    <property type="match status" value="1"/>
</dbReference>
<dbReference type="InterPro" id="IPR053050">
    <property type="entry name" value="ALS_regulatory_subunit"/>
</dbReference>
<evidence type="ECO:0000256" key="2">
    <source>
        <dbReference type="ARBA" id="ARBA00005025"/>
    </source>
</evidence>